<sequence>MDADVQKMITALESQLGYKEKSGGYTKFGDWYGENVDDSSDFSHAAWCDMFLAWGADQAGVTAKTGQFAYTPAHAAWFREQDAWGTKPEPGAFVFYDWSGGKKTGGIDHVGIVTKVDGSKIHTIEGNVDGVNAKRKIRDQSKVVGYGYPRKVNVTEAEAEAPAAAQAGAVGSTGSGGSAQSAALTGSALTGSALTGTVSLPGDFLPAEPSALFAAIVFPAVALAVAVRRRLRPGRGRHHRLATA</sequence>
<dbReference type="RefSeq" id="WP_344839763.1">
    <property type="nucleotide sequence ID" value="NZ_BAAAUV010000050.1"/>
</dbReference>
<dbReference type="EMBL" id="BAAAUV010000050">
    <property type="protein sequence ID" value="GAA3242399.1"/>
    <property type="molecule type" value="Genomic_DNA"/>
</dbReference>
<keyword evidence="1" id="KW-0472">Membrane</keyword>
<feature type="transmembrane region" description="Helical" evidence="1">
    <location>
        <begin position="210"/>
        <end position="227"/>
    </location>
</feature>
<evidence type="ECO:0000256" key="1">
    <source>
        <dbReference type="SAM" id="Phobius"/>
    </source>
</evidence>
<dbReference type="Proteomes" id="UP001501237">
    <property type="component" value="Unassembled WGS sequence"/>
</dbReference>
<reference evidence="4" key="1">
    <citation type="journal article" date="2019" name="Int. J. Syst. Evol. Microbiol.">
        <title>The Global Catalogue of Microorganisms (GCM) 10K type strain sequencing project: providing services to taxonomists for standard genome sequencing and annotation.</title>
        <authorList>
            <consortium name="The Broad Institute Genomics Platform"/>
            <consortium name="The Broad Institute Genome Sequencing Center for Infectious Disease"/>
            <person name="Wu L."/>
            <person name="Ma J."/>
        </authorList>
    </citation>
    <scope>NUCLEOTIDE SEQUENCE [LARGE SCALE GENOMIC DNA]</scope>
    <source>
        <strain evidence="4">JCM 9377</strain>
    </source>
</reference>
<keyword evidence="1" id="KW-1133">Transmembrane helix</keyword>
<dbReference type="InterPro" id="IPR038765">
    <property type="entry name" value="Papain-like_cys_pep_sf"/>
</dbReference>
<keyword evidence="1" id="KW-0812">Transmembrane</keyword>
<dbReference type="Gene3D" id="3.90.1720.10">
    <property type="entry name" value="endopeptidase domain like (from Nostoc punctiforme)"/>
    <property type="match status" value="1"/>
</dbReference>
<protein>
    <recommendedName>
        <fullName evidence="2">Peptidase C51 domain-containing protein</fullName>
    </recommendedName>
</protein>
<organism evidence="3 4">
    <name type="scientific">Actinocorallia longicatena</name>
    <dbReference type="NCBI Taxonomy" id="111803"/>
    <lineage>
        <taxon>Bacteria</taxon>
        <taxon>Bacillati</taxon>
        <taxon>Actinomycetota</taxon>
        <taxon>Actinomycetes</taxon>
        <taxon>Streptosporangiales</taxon>
        <taxon>Thermomonosporaceae</taxon>
        <taxon>Actinocorallia</taxon>
    </lineage>
</organism>
<evidence type="ECO:0000313" key="4">
    <source>
        <dbReference type="Proteomes" id="UP001501237"/>
    </source>
</evidence>
<dbReference type="Pfam" id="PF05257">
    <property type="entry name" value="CHAP"/>
    <property type="match status" value="1"/>
</dbReference>
<dbReference type="SUPFAM" id="SSF54001">
    <property type="entry name" value="Cysteine proteinases"/>
    <property type="match status" value="1"/>
</dbReference>
<proteinExistence type="predicted"/>
<evidence type="ECO:0000259" key="2">
    <source>
        <dbReference type="Pfam" id="PF05257"/>
    </source>
</evidence>
<name>A0ABP6QME3_9ACTN</name>
<evidence type="ECO:0000313" key="3">
    <source>
        <dbReference type="EMBL" id="GAA3242399.1"/>
    </source>
</evidence>
<feature type="domain" description="Peptidase C51" evidence="2">
    <location>
        <begin position="44"/>
        <end position="127"/>
    </location>
</feature>
<accession>A0ABP6QME3</accession>
<gene>
    <name evidence="3" type="ORF">GCM10010468_80100</name>
</gene>
<dbReference type="InterPro" id="IPR007921">
    <property type="entry name" value="CHAP_dom"/>
</dbReference>
<comment type="caution">
    <text evidence="3">The sequence shown here is derived from an EMBL/GenBank/DDBJ whole genome shotgun (WGS) entry which is preliminary data.</text>
</comment>
<keyword evidence="4" id="KW-1185">Reference proteome</keyword>